<dbReference type="PANTHER" id="PTHR10000:SF8">
    <property type="entry name" value="HAD SUPERFAMILY HYDROLASE-LIKE, TYPE 3"/>
    <property type="match status" value="1"/>
</dbReference>
<dbReference type="AlphaFoldDB" id="A0A2S0NKV4"/>
<dbReference type="GO" id="GO:0016791">
    <property type="term" value="F:phosphatase activity"/>
    <property type="evidence" value="ECO:0007669"/>
    <property type="project" value="TreeGrafter"/>
</dbReference>
<proteinExistence type="predicted"/>
<dbReference type="SFLD" id="SFLDG01140">
    <property type="entry name" value="C2.B:_Phosphomannomutase_and_P"/>
    <property type="match status" value="1"/>
</dbReference>
<dbReference type="InterPro" id="IPR023214">
    <property type="entry name" value="HAD_sf"/>
</dbReference>
<dbReference type="PROSITE" id="PS01229">
    <property type="entry name" value="COF_2"/>
    <property type="match status" value="1"/>
</dbReference>
<sequence>MKIKAIVLDIDGTLITNERIISSATKKALIQAQRDGIKVILASGRPTPGMMEFAKELELDKNHGFLISYNGAVVTDLQTNEIIYEKTLSAEQAQNIIAHLKEFNVLVMLYKGDYVYVENAYYEQIAWNGHKLNIVEHEAHGCDMLICEVKDLVEFADFPMYKVLSAGQSDYLRSVEQELRAPFIGKANSMFTSDFFYEYTAIGIDKANALKNFLPQLGIEPENLLAFGDGQNDMSMLEYAGIGVAMGNAREEVQSVADFVTKTNNEDGIVHALNKYLKNE</sequence>
<dbReference type="SFLD" id="SFLDG01144">
    <property type="entry name" value="C2.B.4:_PGP_Like"/>
    <property type="match status" value="1"/>
</dbReference>
<dbReference type="SUPFAM" id="SSF56784">
    <property type="entry name" value="HAD-like"/>
    <property type="match status" value="1"/>
</dbReference>
<dbReference type="EMBL" id="CP027019">
    <property type="protein sequence ID" value="AVP49632.1"/>
    <property type="molecule type" value="Genomic_DNA"/>
</dbReference>
<gene>
    <name evidence="1" type="ORF">C5T88_03600</name>
</gene>
<dbReference type="PANTHER" id="PTHR10000">
    <property type="entry name" value="PHOSPHOSERINE PHOSPHATASE"/>
    <property type="match status" value="1"/>
</dbReference>
<name>A0A2S0NKV4_9MOLU</name>
<keyword evidence="1" id="KW-0378">Hydrolase</keyword>
<evidence type="ECO:0000313" key="1">
    <source>
        <dbReference type="EMBL" id="AVP49632.1"/>
    </source>
</evidence>
<dbReference type="Gene3D" id="3.40.50.1000">
    <property type="entry name" value="HAD superfamily/HAD-like"/>
    <property type="match status" value="1"/>
</dbReference>
<dbReference type="NCBIfam" id="TIGR00099">
    <property type="entry name" value="Cof-subfamily"/>
    <property type="match status" value="1"/>
</dbReference>
<dbReference type="GO" id="GO:0005829">
    <property type="term" value="C:cytosol"/>
    <property type="evidence" value="ECO:0007669"/>
    <property type="project" value="TreeGrafter"/>
</dbReference>
<dbReference type="GO" id="GO:0000287">
    <property type="term" value="F:magnesium ion binding"/>
    <property type="evidence" value="ECO:0007669"/>
    <property type="project" value="TreeGrafter"/>
</dbReference>
<dbReference type="Proteomes" id="UP000239250">
    <property type="component" value="Chromosome"/>
</dbReference>
<dbReference type="SFLD" id="SFLDS00003">
    <property type="entry name" value="Haloacid_Dehalogenase"/>
    <property type="match status" value="1"/>
</dbReference>
<dbReference type="InterPro" id="IPR006379">
    <property type="entry name" value="HAD-SF_hydro_IIB"/>
</dbReference>
<dbReference type="InterPro" id="IPR000150">
    <property type="entry name" value="Cof"/>
</dbReference>
<protein>
    <submittedName>
        <fullName evidence="1">Cof-type HAD-IIB family hydrolase</fullName>
    </submittedName>
</protein>
<evidence type="ECO:0000313" key="2">
    <source>
        <dbReference type="Proteomes" id="UP000239250"/>
    </source>
</evidence>
<organism evidence="1 2">
    <name type="scientific">Williamsoniiplasma luminosum</name>
    <dbReference type="NCBI Taxonomy" id="214888"/>
    <lineage>
        <taxon>Bacteria</taxon>
        <taxon>Bacillati</taxon>
        <taxon>Mycoplasmatota</taxon>
        <taxon>Mollicutes</taxon>
        <taxon>Entomoplasmatales</taxon>
        <taxon>Williamsoniiplasma</taxon>
    </lineage>
</organism>
<dbReference type="Pfam" id="PF08282">
    <property type="entry name" value="Hydrolase_3"/>
    <property type="match status" value="1"/>
</dbReference>
<dbReference type="CDD" id="cd07516">
    <property type="entry name" value="HAD_Pase"/>
    <property type="match status" value="1"/>
</dbReference>
<dbReference type="InterPro" id="IPR036412">
    <property type="entry name" value="HAD-like_sf"/>
</dbReference>
<reference evidence="2" key="1">
    <citation type="submission" date="2018-02" db="EMBL/GenBank/DDBJ databases">
        <title>Firefly genomes illuminate parallel origins of bioluminescence in beetles.</title>
        <authorList>
            <person name="Fallon T.R."/>
            <person name="Lower S.E.S."/>
            <person name="Behringer M."/>
            <person name="Weng J.-K."/>
        </authorList>
    </citation>
    <scope>NUCLEOTIDE SEQUENCE [LARGE SCALE GENOMIC DNA]</scope>
</reference>
<dbReference type="RefSeq" id="WP_303662203.1">
    <property type="nucleotide sequence ID" value="NZ_CP027019.1"/>
</dbReference>
<accession>A0A2S0NKV4</accession>
<dbReference type="Gene3D" id="3.30.1240.10">
    <property type="match status" value="1"/>
</dbReference>
<dbReference type="NCBIfam" id="TIGR01484">
    <property type="entry name" value="HAD-SF-IIB"/>
    <property type="match status" value="1"/>
</dbReference>